<dbReference type="SUPFAM" id="SSF52833">
    <property type="entry name" value="Thioredoxin-like"/>
    <property type="match status" value="1"/>
</dbReference>
<dbReference type="OrthoDB" id="8478320at2"/>
<feature type="domain" description="Thioredoxin" evidence="3">
    <location>
        <begin position="32"/>
        <end position="223"/>
    </location>
</feature>
<dbReference type="EMBL" id="FWFS01000014">
    <property type="protein sequence ID" value="SLN68810.1"/>
    <property type="molecule type" value="Genomic_DNA"/>
</dbReference>
<accession>A0A1Y5TST4</accession>
<dbReference type="InterPro" id="IPR036249">
    <property type="entry name" value="Thioredoxin-like_sf"/>
</dbReference>
<proteinExistence type="inferred from homology"/>
<comment type="function">
    <text evidence="1">May be required for disulfide bond formation in some proteins.</text>
</comment>
<evidence type="ECO:0000313" key="5">
    <source>
        <dbReference type="Proteomes" id="UP000193862"/>
    </source>
</evidence>
<evidence type="ECO:0000256" key="1">
    <source>
        <dbReference type="ARBA" id="ARBA00003565"/>
    </source>
</evidence>
<keyword evidence="5" id="KW-1185">Reference proteome</keyword>
<gene>
    <name evidence="4" type="primary">bdbD_2</name>
    <name evidence="4" type="ORF">AQS8620_03259</name>
</gene>
<dbReference type="PANTHER" id="PTHR13887:SF56">
    <property type="entry name" value="THIOREDOXIN-LIKE REDUCTASE RV2466C"/>
    <property type="match status" value="1"/>
</dbReference>
<evidence type="ECO:0000256" key="2">
    <source>
        <dbReference type="ARBA" id="ARBA00005791"/>
    </source>
</evidence>
<dbReference type="Pfam" id="PF13462">
    <property type="entry name" value="Thioredoxin_4"/>
    <property type="match status" value="1"/>
</dbReference>
<name>A0A1Y5TST4_9RHOB</name>
<evidence type="ECO:0000313" key="4">
    <source>
        <dbReference type="EMBL" id="SLN68810.1"/>
    </source>
</evidence>
<dbReference type="Proteomes" id="UP000193862">
    <property type="component" value="Unassembled WGS sequence"/>
</dbReference>
<protein>
    <submittedName>
        <fullName evidence="4">Disulfide bond formation protein D</fullName>
    </submittedName>
</protein>
<dbReference type="AlphaFoldDB" id="A0A1Y5TST4"/>
<dbReference type="PROSITE" id="PS51352">
    <property type="entry name" value="THIOREDOXIN_2"/>
    <property type="match status" value="1"/>
</dbReference>
<dbReference type="InterPro" id="IPR013766">
    <property type="entry name" value="Thioredoxin_domain"/>
</dbReference>
<dbReference type="Gene3D" id="3.40.30.10">
    <property type="entry name" value="Glutaredoxin"/>
    <property type="match status" value="1"/>
</dbReference>
<dbReference type="RefSeq" id="WP_085838051.1">
    <property type="nucleotide sequence ID" value="NZ_FWFS01000014.1"/>
</dbReference>
<organism evidence="4 5">
    <name type="scientific">Aquimixticola soesokkakensis</name>
    <dbReference type="NCBI Taxonomy" id="1519096"/>
    <lineage>
        <taxon>Bacteria</taxon>
        <taxon>Pseudomonadati</taxon>
        <taxon>Pseudomonadota</taxon>
        <taxon>Alphaproteobacteria</taxon>
        <taxon>Rhodobacterales</taxon>
        <taxon>Paracoccaceae</taxon>
        <taxon>Aquimixticola</taxon>
    </lineage>
</organism>
<evidence type="ECO:0000259" key="3">
    <source>
        <dbReference type="PROSITE" id="PS51352"/>
    </source>
</evidence>
<dbReference type="InterPro" id="IPR012336">
    <property type="entry name" value="Thioredoxin-like_fold"/>
</dbReference>
<comment type="similarity">
    <text evidence="2">Belongs to the thioredoxin family. DsbA subfamily.</text>
</comment>
<reference evidence="4 5" key="1">
    <citation type="submission" date="2017-03" db="EMBL/GenBank/DDBJ databases">
        <authorList>
            <person name="Afonso C.L."/>
            <person name="Miller P.J."/>
            <person name="Scott M.A."/>
            <person name="Spackman E."/>
            <person name="Goraichik I."/>
            <person name="Dimitrov K.M."/>
            <person name="Suarez D.L."/>
            <person name="Swayne D.E."/>
        </authorList>
    </citation>
    <scope>NUCLEOTIDE SEQUENCE [LARGE SCALE GENOMIC DNA]</scope>
    <source>
        <strain evidence="4 5">CECT 8620</strain>
    </source>
</reference>
<dbReference type="PANTHER" id="PTHR13887">
    <property type="entry name" value="GLUTATHIONE S-TRANSFERASE KAPPA"/>
    <property type="match status" value="1"/>
</dbReference>
<sequence>MINRRNALITFGFAALGGAISLTRTGSSDVTDFLITPANAQDAPAVDTDMVPDMVQGNMDAAVEVIEYASFTCPHCAAFNTTVYRQLKENYIDTGKIKFVYREIFFDKFGLWAAMIARCGGEMRYFGIADMLYEEQASWIGGGKDPMEIVSNLRTIGKKAGLSDAQLDTCMNDGEMAQAMVANFEKNATADDINATPSFVINGEKYSNMTYEDFAAILDEKLADAG</sequence>